<protein>
    <recommendedName>
        <fullName evidence="3">Carbohydrate kinase PfkB domain-containing protein</fullName>
    </recommendedName>
</protein>
<dbReference type="InterPro" id="IPR002173">
    <property type="entry name" value="Carboh/pur_kinase_PfkB_CS"/>
</dbReference>
<gene>
    <name evidence="4" type="ORF">ACAOBT_LOCUS4267</name>
</gene>
<keyword evidence="1" id="KW-0808">Transferase</keyword>
<dbReference type="Gene3D" id="3.40.1190.20">
    <property type="match status" value="1"/>
</dbReference>
<keyword evidence="2" id="KW-0418">Kinase</keyword>
<feature type="domain" description="Carbohydrate kinase PfkB" evidence="3">
    <location>
        <begin position="7"/>
        <end position="126"/>
    </location>
</feature>
<comment type="caution">
    <text evidence="4">The sequence shown here is derived from an EMBL/GenBank/DDBJ whole genome shotgun (WGS) entry which is preliminary data.</text>
</comment>
<dbReference type="SUPFAM" id="SSF53613">
    <property type="entry name" value="Ribokinase-like"/>
    <property type="match status" value="1"/>
</dbReference>
<dbReference type="Proteomes" id="UP001152888">
    <property type="component" value="Unassembled WGS sequence"/>
</dbReference>
<evidence type="ECO:0000313" key="4">
    <source>
        <dbReference type="EMBL" id="CAH1961642.1"/>
    </source>
</evidence>
<dbReference type="GO" id="GO:0016301">
    <property type="term" value="F:kinase activity"/>
    <property type="evidence" value="ECO:0007669"/>
    <property type="project" value="UniProtKB-KW"/>
</dbReference>
<evidence type="ECO:0000313" key="5">
    <source>
        <dbReference type="Proteomes" id="UP001152888"/>
    </source>
</evidence>
<accession>A0A9P0JY55</accession>
<sequence length="150" mass="16443">MVEFLESTTNQNNFSNAVEEAVYYTKKLLTYVDNVIITMGKHGVMVGRKRGSALDEFLNIPQTPASESPQQIRHYKSPDVSHIESVSGAGDCFASGFIAALLAGKSENICVSVGFAAAKMALQTRSPVPDKLFGQDHEAWKTPVDYKTFH</sequence>
<organism evidence="4 5">
    <name type="scientific">Acanthoscelides obtectus</name>
    <name type="common">Bean weevil</name>
    <name type="synonym">Bruchus obtectus</name>
    <dbReference type="NCBI Taxonomy" id="200917"/>
    <lineage>
        <taxon>Eukaryota</taxon>
        <taxon>Metazoa</taxon>
        <taxon>Ecdysozoa</taxon>
        <taxon>Arthropoda</taxon>
        <taxon>Hexapoda</taxon>
        <taxon>Insecta</taxon>
        <taxon>Pterygota</taxon>
        <taxon>Neoptera</taxon>
        <taxon>Endopterygota</taxon>
        <taxon>Coleoptera</taxon>
        <taxon>Polyphaga</taxon>
        <taxon>Cucujiformia</taxon>
        <taxon>Chrysomeloidea</taxon>
        <taxon>Chrysomelidae</taxon>
        <taxon>Bruchinae</taxon>
        <taxon>Bruchini</taxon>
        <taxon>Acanthoscelides</taxon>
    </lineage>
</organism>
<dbReference type="EMBL" id="CAKOFQ010006696">
    <property type="protein sequence ID" value="CAH1961642.1"/>
    <property type="molecule type" value="Genomic_DNA"/>
</dbReference>
<keyword evidence="5" id="KW-1185">Reference proteome</keyword>
<reference evidence="4" key="1">
    <citation type="submission" date="2022-03" db="EMBL/GenBank/DDBJ databases">
        <authorList>
            <person name="Sayadi A."/>
        </authorList>
    </citation>
    <scope>NUCLEOTIDE SEQUENCE</scope>
</reference>
<dbReference type="OrthoDB" id="198885at2759"/>
<dbReference type="InterPro" id="IPR011611">
    <property type="entry name" value="PfkB_dom"/>
</dbReference>
<evidence type="ECO:0000259" key="3">
    <source>
        <dbReference type="Pfam" id="PF00294"/>
    </source>
</evidence>
<dbReference type="Pfam" id="PF00294">
    <property type="entry name" value="PfkB"/>
    <property type="match status" value="1"/>
</dbReference>
<evidence type="ECO:0000256" key="1">
    <source>
        <dbReference type="ARBA" id="ARBA00022679"/>
    </source>
</evidence>
<name>A0A9P0JY55_ACAOB</name>
<dbReference type="GO" id="GO:0006796">
    <property type="term" value="P:phosphate-containing compound metabolic process"/>
    <property type="evidence" value="ECO:0007669"/>
    <property type="project" value="UniProtKB-ARBA"/>
</dbReference>
<evidence type="ECO:0000256" key="2">
    <source>
        <dbReference type="ARBA" id="ARBA00022777"/>
    </source>
</evidence>
<dbReference type="InterPro" id="IPR029056">
    <property type="entry name" value="Ribokinase-like"/>
</dbReference>
<dbReference type="PROSITE" id="PS00584">
    <property type="entry name" value="PFKB_KINASES_2"/>
    <property type="match status" value="1"/>
</dbReference>
<dbReference type="AlphaFoldDB" id="A0A9P0JY55"/>
<proteinExistence type="predicted"/>